<dbReference type="STRING" id="1183438.GKIL_0541"/>
<evidence type="ECO:0000259" key="1">
    <source>
        <dbReference type="Pfam" id="PF13546"/>
    </source>
</evidence>
<dbReference type="Pfam" id="PF13546">
    <property type="entry name" value="DDE_5"/>
    <property type="match status" value="1"/>
</dbReference>
<dbReference type="InterPro" id="IPR039365">
    <property type="entry name" value="IS701-like"/>
</dbReference>
<proteinExistence type="predicted"/>
<dbReference type="PANTHER" id="PTHR33627">
    <property type="entry name" value="TRANSPOSASE"/>
    <property type="match status" value="1"/>
</dbReference>
<dbReference type="AlphaFoldDB" id="U5QPQ6"/>
<accession>U5QPQ6</accession>
<dbReference type="PANTHER" id="PTHR33627:SF1">
    <property type="entry name" value="TRANSPOSASE"/>
    <property type="match status" value="1"/>
</dbReference>
<dbReference type="KEGG" id="glj:GKIL_0541"/>
<protein>
    <submittedName>
        <fullName evidence="4">ISXo8 transposase</fullName>
    </submittedName>
</protein>
<dbReference type="eggNOG" id="COG5659">
    <property type="taxonomic scope" value="Bacteria"/>
</dbReference>
<dbReference type="EMBL" id="CP003587">
    <property type="protein sequence ID" value="AGY58843.1"/>
    <property type="molecule type" value="Genomic_DNA"/>
</dbReference>
<dbReference type="Proteomes" id="UP000017396">
    <property type="component" value="Chromosome"/>
</dbReference>
<evidence type="ECO:0000313" key="5">
    <source>
        <dbReference type="Proteomes" id="UP000017396"/>
    </source>
</evidence>
<dbReference type="KEGG" id="glj:GKIL_3363"/>
<evidence type="ECO:0000313" key="3">
    <source>
        <dbReference type="EMBL" id="AGY58843.1"/>
    </source>
</evidence>
<gene>
    <name evidence="2" type="ORF">GKIL_0541</name>
    <name evidence="3" type="ORF">GKIL_2597</name>
    <name evidence="4" type="ORF">GKIL_3363</name>
</gene>
<organism evidence="4 5">
    <name type="scientific">Gloeobacter kilaueensis (strain ATCC BAA-2537 / CCAP 1431/1 / ULC 316 / JS1)</name>
    <dbReference type="NCBI Taxonomy" id="1183438"/>
    <lineage>
        <taxon>Bacteria</taxon>
        <taxon>Bacillati</taxon>
        <taxon>Cyanobacteriota</taxon>
        <taxon>Cyanophyceae</taxon>
        <taxon>Gloeobacterales</taxon>
        <taxon>Gloeobacteraceae</taxon>
        <taxon>Gloeobacter</taxon>
    </lineage>
</organism>
<dbReference type="EMBL" id="CP003587">
    <property type="protein sequence ID" value="AGY59609.1"/>
    <property type="molecule type" value="Genomic_DNA"/>
</dbReference>
<dbReference type="InterPro" id="IPR038721">
    <property type="entry name" value="IS701-like_DDE_dom"/>
</dbReference>
<dbReference type="InterPro" id="IPR012337">
    <property type="entry name" value="RNaseH-like_sf"/>
</dbReference>
<reference evidence="4 5" key="2">
    <citation type="journal article" date="2013" name="PLoS ONE">
        <title>Cultivation and Complete Genome Sequencing of Gloeobacter kilaueensis sp. nov., from a Lava Cave in Kilauea Caldera, Hawai'i.</title>
        <authorList>
            <person name="Saw J.H."/>
            <person name="Schatz M."/>
            <person name="Brown M.V."/>
            <person name="Kunkel D.D."/>
            <person name="Foster J.S."/>
            <person name="Shick H."/>
            <person name="Christensen S."/>
            <person name="Hou S."/>
            <person name="Wan X."/>
            <person name="Donachie S.P."/>
        </authorList>
    </citation>
    <scope>NUCLEOTIDE SEQUENCE [LARGE SCALE GENOMIC DNA]</scope>
    <source>
        <strain evidence="5">JS</strain>
        <strain evidence="4">JS1</strain>
    </source>
</reference>
<dbReference type="PATRIC" id="fig|1183438.3.peg.2557"/>
<feature type="domain" description="Transposase IS701-like DDE" evidence="1">
    <location>
        <begin position="48"/>
        <end position="234"/>
    </location>
</feature>
<dbReference type="EMBL" id="CP003587">
    <property type="protein sequence ID" value="AGY56787.1"/>
    <property type="molecule type" value="Genomic_DNA"/>
</dbReference>
<dbReference type="KEGG" id="glj:GKIL_2597"/>
<dbReference type="NCBIfam" id="NF033540">
    <property type="entry name" value="transpos_IS701"/>
    <property type="match status" value="1"/>
</dbReference>
<dbReference type="SUPFAM" id="SSF53098">
    <property type="entry name" value="Ribonuclease H-like"/>
    <property type="match status" value="1"/>
</dbReference>
<evidence type="ECO:0000313" key="4">
    <source>
        <dbReference type="EMBL" id="AGY59609.1"/>
    </source>
</evidence>
<evidence type="ECO:0000313" key="2">
    <source>
        <dbReference type="EMBL" id="AGY56787.1"/>
    </source>
</evidence>
<name>U5QPQ6_GLOK1</name>
<dbReference type="HOGENOM" id="CLU_049561_0_0_3"/>
<sequence length="446" mass="51557">MIAASLLLEGFAVMTTPRKPNSTVPFVDQYCSTYQHLFADVRTFECFKSLQLGLVSEVKRKTLPAIARAVGADAQAFHHFLVHSPWSVECFREQRIALTKQALNGRSITVCIDETGDKKKGKKTDYVSRQYIGNVGKIDNGIVSVHAFGLLGNITFPLLFRVFKPECRLAKNEQHKSKPKIAADLIDELCEQGFNIGLVVADSHYGESSDFINTLWKHRLHYVVAIRSNHGVWMLKGWVVRRNRWKSFERQFSNGKTETRYIREIIFGKRKATRYYEITTDIEKQPEESTWYIMTNLPGKIEKTVGNLFGDRTWVEYGFRQVKAELGWTDYKLTAYRGIEKWWEMVCSAYLMVSMQTTTMGEESEEEVPDKASESQRYPAMYTTHKWWDEKQGWKAILNNMRLMIQPFVCLSLLLPWLEVTQLNDLGKVLQNLIDKVNGFAVFLRL</sequence>
<keyword evidence="5" id="KW-1185">Reference proteome</keyword>
<reference evidence="4" key="1">
    <citation type="submission" date="2012-05" db="EMBL/GenBank/DDBJ databases">
        <authorList>
            <person name="Saw J.H.W."/>
            <person name="Foster J."/>
            <person name="Brown M.V."/>
            <person name="Schatz M.C."/>
            <person name="Hou S."/>
            <person name="Alam M."/>
            <person name="Donachie S.P."/>
        </authorList>
    </citation>
    <scope>NUCLEOTIDE SEQUENCE</scope>
    <source>
        <strain evidence="4">JS1</strain>
    </source>
</reference>